<sequence>MDPPRNKTLIQTTLPGTAPVEISGITILSSLPVGQTELILLQGDITRLEIDAIVNAANSSLMGGGGVDGAIHSKGGSLLTAECKQLRGCETGEVKLTKGYNLPSKTVLHTVGPIIRSSRHLDPQSLTACYSNSLLLCEQFGLESVAFPCISCGVYGYPNKEAAVTAFAAVQAHLQAHPQTVLRRIIFCCFEDDNVAAYLPHFPATHFTQTFSNRKKTRFWR</sequence>
<dbReference type="Proteomes" id="UP001281761">
    <property type="component" value="Unassembled WGS sequence"/>
</dbReference>
<name>A0ABQ9XEZ2_9EUKA</name>
<dbReference type="PANTHER" id="PTHR11106:SF27">
    <property type="entry name" value="MACRO DOMAIN-CONTAINING PROTEIN"/>
    <property type="match status" value="1"/>
</dbReference>
<dbReference type="Gene3D" id="3.40.220.10">
    <property type="entry name" value="Leucine Aminopeptidase, subunit E, domain 1"/>
    <property type="match status" value="1"/>
</dbReference>
<reference evidence="2 3" key="1">
    <citation type="journal article" date="2022" name="bioRxiv">
        <title>Genomics of Preaxostyla Flagellates Illuminates Evolutionary Transitions and the Path Towards Mitochondrial Loss.</title>
        <authorList>
            <person name="Novak L.V.F."/>
            <person name="Treitli S.C."/>
            <person name="Pyrih J."/>
            <person name="Halakuc P."/>
            <person name="Pipaliya S.V."/>
            <person name="Vacek V."/>
            <person name="Brzon O."/>
            <person name="Soukal P."/>
            <person name="Eme L."/>
            <person name="Dacks J.B."/>
            <person name="Karnkowska A."/>
            <person name="Elias M."/>
            <person name="Hampl V."/>
        </authorList>
    </citation>
    <scope>NUCLEOTIDE SEQUENCE [LARGE SCALE GENOMIC DNA]</scope>
    <source>
        <strain evidence="2">NAU3</strain>
        <tissue evidence="2">Gut</tissue>
    </source>
</reference>
<dbReference type="GO" id="GO:0061463">
    <property type="term" value="F:O-acetyl-ADP-ribose deacetylase activity"/>
    <property type="evidence" value="ECO:0007669"/>
    <property type="project" value="UniProtKB-EC"/>
</dbReference>
<evidence type="ECO:0000313" key="3">
    <source>
        <dbReference type="Proteomes" id="UP001281761"/>
    </source>
</evidence>
<dbReference type="InterPro" id="IPR043472">
    <property type="entry name" value="Macro_dom-like"/>
</dbReference>
<dbReference type="EMBL" id="JARBJD010000125">
    <property type="protein sequence ID" value="KAK2951028.1"/>
    <property type="molecule type" value="Genomic_DNA"/>
</dbReference>
<proteinExistence type="predicted"/>
<protein>
    <submittedName>
        <fullName evidence="2">O-acetyl-ADP-ribose deacetylase</fullName>
        <ecNumber evidence="2">3.1.1.106</ecNumber>
    </submittedName>
</protein>
<keyword evidence="2" id="KW-0378">Hydrolase</keyword>
<dbReference type="EC" id="3.1.1.106" evidence="2"/>
<dbReference type="CDD" id="cd02908">
    <property type="entry name" value="Macro_OAADPr_deacetylase"/>
    <property type="match status" value="1"/>
</dbReference>
<dbReference type="Pfam" id="PF01661">
    <property type="entry name" value="Macro"/>
    <property type="match status" value="1"/>
</dbReference>
<feature type="domain" description="Macro" evidence="1">
    <location>
        <begin position="25"/>
        <end position="206"/>
    </location>
</feature>
<keyword evidence="3" id="KW-1185">Reference proteome</keyword>
<organism evidence="2 3">
    <name type="scientific">Blattamonas nauphoetae</name>
    <dbReference type="NCBI Taxonomy" id="2049346"/>
    <lineage>
        <taxon>Eukaryota</taxon>
        <taxon>Metamonada</taxon>
        <taxon>Preaxostyla</taxon>
        <taxon>Oxymonadida</taxon>
        <taxon>Blattamonas</taxon>
    </lineage>
</organism>
<dbReference type="InterPro" id="IPR002589">
    <property type="entry name" value="Macro_dom"/>
</dbReference>
<gene>
    <name evidence="2" type="ORF">BLNAU_13989</name>
</gene>
<dbReference type="SMART" id="SM00506">
    <property type="entry name" value="A1pp"/>
    <property type="match status" value="1"/>
</dbReference>
<dbReference type="PROSITE" id="PS51154">
    <property type="entry name" value="MACRO"/>
    <property type="match status" value="1"/>
</dbReference>
<evidence type="ECO:0000259" key="1">
    <source>
        <dbReference type="PROSITE" id="PS51154"/>
    </source>
</evidence>
<evidence type="ECO:0000313" key="2">
    <source>
        <dbReference type="EMBL" id="KAK2951028.1"/>
    </source>
</evidence>
<accession>A0ABQ9XEZ2</accession>
<dbReference type="PANTHER" id="PTHR11106">
    <property type="entry name" value="GANGLIOSIDE INDUCED DIFFERENTIATION ASSOCIATED PROTEIN 2-RELATED"/>
    <property type="match status" value="1"/>
</dbReference>
<dbReference type="SUPFAM" id="SSF52949">
    <property type="entry name" value="Macro domain-like"/>
    <property type="match status" value="1"/>
</dbReference>
<comment type="caution">
    <text evidence="2">The sequence shown here is derived from an EMBL/GenBank/DDBJ whole genome shotgun (WGS) entry which is preliminary data.</text>
</comment>